<dbReference type="RefSeq" id="WP_013645232.1">
    <property type="nucleotide sequence ID" value="NC_015216.1"/>
</dbReference>
<protein>
    <submittedName>
        <fullName evidence="2">4Fe-4S ferredoxin iron-sulfur binding domain-containing protein</fullName>
    </submittedName>
</protein>
<evidence type="ECO:0000259" key="1">
    <source>
        <dbReference type="PROSITE" id="PS51379"/>
    </source>
</evidence>
<dbReference type="PROSITE" id="PS51379">
    <property type="entry name" value="4FE4S_FER_2"/>
    <property type="match status" value="1"/>
</dbReference>
<dbReference type="eggNOG" id="arCOG02740">
    <property type="taxonomic scope" value="Archaea"/>
</dbReference>
<reference evidence="2 3" key="2">
    <citation type="journal article" date="2014" name="Int. J. Syst. Evol. Microbiol.">
        <title>Methanobacterium paludis sp. nov. and a novel strain of Methanobacterium lacus isolated from northern peatlands.</title>
        <authorList>
            <person name="Cadillo-Quiroz H."/>
            <person name="Brauer S.L."/>
            <person name="Goodson N."/>
            <person name="Yavitt J.B."/>
            <person name="Zinder S.H."/>
        </authorList>
    </citation>
    <scope>NUCLEOTIDE SEQUENCE [LARGE SCALE GENOMIC DNA]</scope>
    <source>
        <strain evidence="2 3">AL-21</strain>
    </source>
</reference>
<dbReference type="Gene3D" id="3.30.70.20">
    <property type="match status" value="1"/>
</dbReference>
<dbReference type="AlphaFoldDB" id="F0T9D0"/>
<dbReference type="InterPro" id="IPR017900">
    <property type="entry name" value="4Fe4S_Fe_S_CS"/>
</dbReference>
<sequence>MFLEELELKIGKFIETSDMNLVEDLDGLQIFDKPLIGVAASDDSLWNTLKKPEVVGPDHMAPTEWMSESKSVLSYFLPFTEAVRKSNRTKGMPSIEWLYGRWDGELFNNALRSFMVESLEDQGFRAVAPALNEGFSVENHKSNWSERHVAYIAGLGTFSINRSLITNRGTAGRFGSVITDWELEPKPRDYTEVNEYCDGCGSCISRCPCKAITMETMDKEQCFGFLNKILKRNHPRYGCGKCQTAVPCEFTNPTTHDG</sequence>
<dbReference type="KEGG" id="mel:Metbo_1655"/>
<reference evidence="3" key="1">
    <citation type="submission" date="2011-02" db="EMBL/GenBank/DDBJ databases">
        <title>Complete sequence of Methanobacterium sp. AL-21.</title>
        <authorList>
            <consortium name="US DOE Joint Genome Institute"/>
            <person name="Lucas S."/>
            <person name="Copeland A."/>
            <person name="Lapidus A."/>
            <person name="Cheng J.-F."/>
            <person name="Goodwin L."/>
            <person name="Pitluck S."/>
            <person name="Chertkov O."/>
            <person name="Detter J.C."/>
            <person name="Han C."/>
            <person name="Tapia R."/>
            <person name="Land M."/>
            <person name="Hauser L."/>
            <person name="Kyrpides N."/>
            <person name="Ivanova N."/>
            <person name="Mikhailova N."/>
            <person name="Pagani I."/>
            <person name="Cadillo-Quiroz H."/>
            <person name="Imachi H."/>
            <person name="Zinder S."/>
            <person name="Liu W."/>
            <person name="Woyke T."/>
        </authorList>
    </citation>
    <scope>NUCLEOTIDE SEQUENCE [LARGE SCALE GENOMIC DNA]</scope>
    <source>
        <strain evidence="3">AL-21</strain>
    </source>
</reference>
<accession>F0T9D0</accession>
<dbReference type="PROSITE" id="PS00198">
    <property type="entry name" value="4FE4S_FER_1"/>
    <property type="match status" value="1"/>
</dbReference>
<dbReference type="GO" id="GO:0016491">
    <property type="term" value="F:oxidoreductase activity"/>
    <property type="evidence" value="ECO:0007669"/>
    <property type="project" value="UniProtKB-ARBA"/>
</dbReference>
<evidence type="ECO:0000313" key="3">
    <source>
        <dbReference type="Proteomes" id="UP000007490"/>
    </source>
</evidence>
<feature type="domain" description="4Fe-4S ferredoxin-type" evidence="1">
    <location>
        <begin position="189"/>
        <end position="217"/>
    </location>
</feature>
<dbReference type="OrthoDB" id="23478at2157"/>
<keyword evidence="3" id="KW-1185">Reference proteome</keyword>
<name>F0T9D0_METLA</name>
<evidence type="ECO:0000313" key="2">
    <source>
        <dbReference type="EMBL" id="ADZ09881.1"/>
    </source>
</evidence>
<dbReference type="PANTHER" id="PTHR42827">
    <property type="entry name" value="IRON-SULFUR CLUSTER-BINDING PROTEIN-RELATED"/>
    <property type="match status" value="1"/>
</dbReference>
<dbReference type="SUPFAM" id="SSF54862">
    <property type="entry name" value="4Fe-4S ferredoxins"/>
    <property type="match status" value="1"/>
</dbReference>
<organism evidence="2 3">
    <name type="scientific">Methanobacterium lacus (strain AL-21)</name>
    <dbReference type="NCBI Taxonomy" id="877455"/>
    <lineage>
        <taxon>Archaea</taxon>
        <taxon>Methanobacteriati</taxon>
        <taxon>Methanobacteriota</taxon>
        <taxon>Methanomada group</taxon>
        <taxon>Methanobacteria</taxon>
        <taxon>Methanobacteriales</taxon>
        <taxon>Methanobacteriaceae</taxon>
        <taxon>Methanobacterium</taxon>
    </lineage>
</organism>
<gene>
    <name evidence="2" type="ordered locus">Metbo_1655</name>
</gene>
<dbReference type="PANTHER" id="PTHR42827:SF1">
    <property type="entry name" value="IRON-SULFUR CLUSTER-BINDING PROTEIN"/>
    <property type="match status" value="1"/>
</dbReference>
<dbReference type="InterPro" id="IPR017896">
    <property type="entry name" value="4Fe4S_Fe-S-bd"/>
</dbReference>
<dbReference type="EMBL" id="CP002551">
    <property type="protein sequence ID" value="ADZ09881.1"/>
    <property type="molecule type" value="Genomic_DNA"/>
</dbReference>
<dbReference type="GeneID" id="10278112"/>
<dbReference type="STRING" id="877455.Metbo_1655"/>
<proteinExistence type="predicted"/>
<dbReference type="Proteomes" id="UP000007490">
    <property type="component" value="Chromosome"/>
</dbReference>
<dbReference type="HOGENOM" id="CLU_061526_0_0_2"/>